<evidence type="ECO:0000256" key="2">
    <source>
        <dbReference type="ARBA" id="ARBA00022723"/>
    </source>
</evidence>
<comment type="caution">
    <text evidence="4">The sequence shown here is derived from an EMBL/GenBank/DDBJ whole genome shotgun (WGS) entry which is preliminary data.</text>
</comment>
<keyword evidence="2" id="KW-0479">Metal-binding</keyword>
<comment type="cofactor">
    <cofactor evidence="1">
        <name>a divalent metal cation</name>
        <dbReference type="ChEBI" id="CHEBI:60240"/>
    </cofactor>
</comment>
<protein>
    <recommendedName>
        <fullName evidence="3">DDE Tnp4 domain-containing protein</fullName>
    </recommendedName>
</protein>
<evidence type="ECO:0000259" key="3">
    <source>
        <dbReference type="Pfam" id="PF13359"/>
    </source>
</evidence>
<dbReference type="Pfam" id="PF13359">
    <property type="entry name" value="DDE_Tnp_4"/>
    <property type="match status" value="1"/>
</dbReference>
<keyword evidence="5" id="KW-1185">Reference proteome</keyword>
<sequence>MTPINSPHLTMTEVRYKRALQSVRNVIERLNGVLKGRFRHLLKDCVLHYSPSVASKIINSCAVLHNMCLDARDLDEIYYNDDGTFYNPIKSTEVILYYYSWSLRGSTRVQLSHK</sequence>
<evidence type="ECO:0000313" key="5">
    <source>
        <dbReference type="Proteomes" id="UP001329430"/>
    </source>
</evidence>
<feature type="domain" description="DDE Tnp4" evidence="3">
    <location>
        <begin position="6"/>
        <end position="66"/>
    </location>
</feature>
<name>A0AAN7V142_9COLE</name>
<evidence type="ECO:0000313" key="4">
    <source>
        <dbReference type="EMBL" id="KAK5640615.1"/>
    </source>
</evidence>
<proteinExistence type="predicted"/>
<gene>
    <name evidence="4" type="ORF">RI129_011426</name>
</gene>
<dbReference type="GO" id="GO:0046872">
    <property type="term" value="F:metal ion binding"/>
    <property type="evidence" value="ECO:0007669"/>
    <property type="project" value="UniProtKB-KW"/>
</dbReference>
<evidence type="ECO:0000256" key="1">
    <source>
        <dbReference type="ARBA" id="ARBA00001968"/>
    </source>
</evidence>
<dbReference type="EMBL" id="JAVRBK010000008">
    <property type="protein sequence ID" value="KAK5640615.1"/>
    <property type="molecule type" value="Genomic_DNA"/>
</dbReference>
<dbReference type="AlphaFoldDB" id="A0AAN7V142"/>
<accession>A0AAN7V142</accession>
<organism evidence="4 5">
    <name type="scientific">Pyrocoelia pectoralis</name>
    <dbReference type="NCBI Taxonomy" id="417401"/>
    <lineage>
        <taxon>Eukaryota</taxon>
        <taxon>Metazoa</taxon>
        <taxon>Ecdysozoa</taxon>
        <taxon>Arthropoda</taxon>
        <taxon>Hexapoda</taxon>
        <taxon>Insecta</taxon>
        <taxon>Pterygota</taxon>
        <taxon>Neoptera</taxon>
        <taxon>Endopterygota</taxon>
        <taxon>Coleoptera</taxon>
        <taxon>Polyphaga</taxon>
        <taxon>Elateriformia</taxon>
        <taxon>Elateroidea</taxon>
        <taxon>Lampyridae</taxon>
        <taxon>Lampyrinae</taxon>
        <taxon>Pyrocoelia</taxon>
    </lineage>
</organism>
<dbReference type="Proteomes" id="UP001329430">
    <property type="component" value="Chromosome 8"/>
</dbReference>
<dbReference type="InterPro" id="IPR027806">
    <property type="entry name" value="HARBI1_dom"/>
</dbReference>
<reference evidence="4 5" key="1">
    <citation type="journal article" date="2024" name="Insects">
        <title>An Improved Chromosome-Level Genome Assembly of the Firefly Pyrocoelia pectoralis.</title>
        <authorList>
            <person name="Fu X."/>
            <person name="Meyer-Rochow V.B."/>
            <person name="Ballantyne L."/>
            <person name="Zhu X."/>
        </authorList>
    </citation>
    <scope>NUCLEOTIDE SEQUENCE [LARGE SCALE GENOMIC DNA]</scope>
    <source>
        <strain evidence="4">XCY_ONT2</strain>
    </source>
</reference>